<protein>
    <submittedName>
        <fullName evidence="1">DUF4298 domain-containing protein</fullName>
    </submittedName>
</protein>
<reference evidence="1 2" key="1">
    <citation type="submission" date="2024-01" db="EMBL/GenBank/DDBJ databases">
        <title>Complete genome sequence of Citroniella saccharovorans strain M6.X9, isolated from human fecal sample.</title>
        <authorList>
            <person name="Cheng G."/>
            <person name="Westerholm M."/>
            <person name="Schnurer A."/>
        </authorList>
    </citation>
    <scope>NUCLEOTIDE SEQUENCE [LARGE SCALE GENOMIC DNA]</scope>
    <source>
        <strain evidence="1 2">DSM 29873</strain>
    </source>
</reference>
<accession>A0AAW9MPJ6</accession>
<keyword evidence="2" id="KW-1185">Reference proteome</keyword>
<gene>
    <name evidence="1" type="ORF">VLK81_05440</name>
</gene>
<dbReference type="EMBL" id="JAYKOT010000003">
    <property type="protein sequence ID" value="MEB3429458.1"/>
    <property type="molecule type" value="Genomic_DNA"/>
</dbReference>
<dbReference type="RefSeq" id="WP_324619647.1">
    <property type="nucleotide sequence ID" value="NZ_JAYKOT010000003.1"/>
</dbReference>
<dbReference type="Proteomes" id="UP001357733">
    <property type="component" value="Unassembled WGS sequence"/>
</dbReference>
<evidence type="ECO:0000313" key="1">
    <source>
        <dbReference type="EMBL" id="MEB3429458.1"/>
    </source>
</evidence>
<sequence length="100" mass="11748">MEIEKVKEYQDIYDKHLSTINQVQKSLKLLKKSQKEYKKLLDYYYSEQFTKDFDDSNTFPIPDGMDLGILSEDAIFDLIGENYNLGVELMEIGLKIIKDN</sequence>
<evidence type="ECO:0000313" key="2">
    <source>
        <dbReference type="Proteomes" id="UP001357733"/>
    </source>
</evidence>
<name>A0AAW9MPJ6_9FIRM</name>
<organism evidence="1 2">
    <name type="scientific">Citroniella saccharovorans</name>
    <dbReference type="NCBI Taxonomy" id="2053367"/>
    <lineage>
        <taxon>Bacteria</taxon>
        <taxon>Bacillati</taxon>
        <taxon>Bacillota</taxon>
        <taxon>Tissierellia</taxon>
        <taxon>Tissierellales</taxon>
        <taxon>Peptoniphilaceae</taxon>
        <taxon>Citroniella</taxon>
    </lineage>
</organism>
<proteinExistence type="predicted"/>
<dbReference type="Pfam" id="PF14131">
    <property type="entry name" value="DUF4298"/>
    <property type="match status" value="1"/>
</dbReference>
<dbReference type="AlphaFoldDB" id="A0AAW9MPJ6"/>
<dbReference type="InterPro" id="IPR025384">
    <property type="entry name" value="DUF4298"/>
</dbReference>
<comment type="caution">
    <text evidence="1">The sequence shown here is derived from an EMBL/GenBank/DDBJ whole genome shotgun (WGS) entry which is preliminary data.</text>
</comment>